<organism evidence="6 7">
    <name type="scientific">Solirubrobacter pauli</name>
    <dbReference type="NCBI Taxonomy" id="166793"/>
    <lineage>
        <taxon>Bacteria</taxon>
        <taxon>Bacillati</taxon>
        <taxon>Actinomycetota</taxon>
        <taxon>Thermoleophilia</taxon>
        <taxon>Solirubrobacterales</taxon>
        <taxon>Solirubrobacteraceae</taxon>
        <taxon>Solirubrobacter</taxon>
    </lineage>
</organism>
<dbReference type="GO" id="GO:0003755">
    <property type="term" value="F:peptidyl-prolyl cis-trans isomerase activity"/>
    <property type="evidence" value="ECO:0007669"/>
    <property type="project" value="UniProtKB-KW"/>
</dbReference>
<keyword evidence="3" id="KW-0732">Signal</keyword>
<name>A0A660LIK3_9ACTN</name>
<reference evidence="6 7" key="1">
    <citation type="submission" date="2018-10" db="EMBL/GenBank/DDBJ databases">
        <title>Genomic Encyclopedia of Archaeal and Bacterial Type Strains, Phase II (KMG-II): from individual species to whole genera.</title>
        <authorList>
            <person name="Goeker M."/>
        </authorList>
    </citation>
    <scope>NUCLEOTIDE SEQUENCE [LARGE SCALE GENOMIC DNA]</scope>
    <source>
        <strain evidence="6 7">DSM 14954</strain>
    </source>
</reference>
<keyword evidence="4" id="KW-0697">Rotamase</keyword>
<gene>
    <name evidence="6" type="ORF">C8N24_2810</name>
</gene>
<evidence type="ECO:0000256" key="3">
    <source>
        <dbReference type="ARBA" id="ARBA00022729"/>
    </source>
</evidence>
<accession>A0A660LIK3</accession>
<dbReference type="InterPro" id="IPR027304">
    <property type="entry name" value="Trigger_fact/SurA_dom_sf"/>
</dbReference>
<sequence>MAAPGYSATVDDADVSRLTTAGGERALVFRTLVEEAWVSGEAKERGIVVTDETVDESIEDSRSERSLKRYLKRSGLTLPLLRKRVRASLELTEIRNQVTEPAAKSVTPDQVKAYVDANPITTEPTRTVRIVRAKSRAEAKRVLARVRRGATLKALGAETGEVTATSSDRIFAAIFRAPLDRTIRYGTYVFKVIKATPGRPLPRAQQEAQAWERLATDAQADALRAFTAQFTEKWRDRTSCAPAYAAHPSCPQPPSGQAAP</sequence>
<keyword evidence="7" id="KW-1185">Reference proteome</keyword>
<comment type="caution">
    <text evidence="6">The sequence shown here is derived from an EMBL/GenBank/DDBJ whole genome shotgun (WGS) entry which is preliminary data.</text>
</comment>
<evidence type="ECO:0000256" key="2">
    <source>
        <dbReference type="ARBA" id="ARBA00013194"/>
    </source>
</evidence>
<evidence type="ECO:0000256" key="4">
    <source>
        <dbReference type="ARBA" id="ARBA00023110"/>
    </source>
</evidence>
<dbReference type="Proteomes" id="UP000278962">
    <property type="component" value="Unassembled WGS sequence"/>
</dbReference>
<evidence type="ECO:0000256" key="1">
    <source>
        <dbReference type="ARBA" id="ARBA00000971"/>
    </source>
</evidence>
<proteinExistence type="predicted"/>
<dbReference type="Gene3D" id="1.10.4030.10">
    <property type="entry name" value="Porin chaperone SurA, peptide-binding domain"/>
    <property type="match status" value="1"/>
</dbReference>
<dbReference type="InterPro" id="IPR050245">
    <property type="entry name" value="PrsA_foldase"/>
</dbReference>
<protein>
    <recommendedName>
        <fullName evidence="2">peptidylprolyl isomerase</fullName>
        <ecNumber evidence="2">5.2.1.8</ecNumber>
    </recommendedName>
</protein>
<evidence type="ECO:0000313" key="7">
    <source>
        <dbReference type="Proteomes" id="UP000278962"/>
    </source>
</evidence>
<dbReference type="AlphaFoldDB" id="A0A660LIK3"/>
<dbReference type="SUPFAM" id="SSF109998">
    <property type="entry name" value="Triger factor/SurA peptide-binding domain-like"/>
    <property type="match status" value="1"/>
</dbReference>
<evidence type="ECO:0000313" key="6">
    <source>
        <dbReference type="EMBL" id="RKQ92954.1"/>
    </source>
</evidence>
<keyword evidence="5" id="KW-0413">Isomerase</keyword>
<dbReference type="EC" id="5.2.1.8" evidence="2"/>
<comment type="catalytic activity">
    <reaction evidence="1">
        <text>[protein]-peptidylproline (omega=180) = [protein]-peptidylproline (omega=0)</text>
        <dbReference type="Rhea" id="RHEA:16237"/>
        <dbReference type="Rhea" id="RHEA-COMP:10747"/>
        <dbReference type="Rhea" id="RHEA-COMP:10748"/>
        <dbReference type="ChEBI" id="CHEBI:83833"/>
        <dbReference type="ChEBI" id="CHEBI:83834"/>
        <dbReference type="EC" id="5.2.1.8"/>
    </reaction>
</comment>
<dbReference type="EMBL" id="RBIL01000001">
    <property type="protein sequence ID" value="RKQ92954.1"/>
    <property type="molecule type" value="Genomic_DNA"/>
</dbReference>
<dbReference type="PANTHER" id="PTHR47245:SF1">
    <property type="entry name" value="FOLDASE PROTEIN PRSA"/>
    <property type="match status" value="1"/>
</dbReference>
<evidence type="ECO:0000256" key="5">
    <source>
        <dbReference type="ARBA" id="ARBA00023235"/>
    </source>
</evidence>
<dbReference type="PANTHER" id="PTHR47245">
    <property type="entry name" value="PEPTIDYLPROLYL ISOMERASE"/>
    <property type="match status" value="1"/>
</dbReference>